<evidence type="ECO:0000313" key="4">
    <source>
        <dbReference type="Proteomes" id="UP000259211"/>
    </source>
</evidence>
<gene>
    <name evidence="3" type="ORF">CHT91_03220</name>
</gene>
<proteinExistence type="predicted"/>
<feature type="transmembrane region" description="Helical" evidence="1">
    <location>
        <begin position="219"/>
        <end position="239"/>
    </location>
</feature>
<feature type="transmembrane region" description="Helical" evidence="1">
    <location>
        <begin position="185"/>
        <end position="207"/>
    </location>
</feature>
<evidence type="ECO:0000313" key="3">
    <source>
        <dbReference type="EMBL" id="RFT45844.1"/>
    </source>
</evidence>
<protein>
    <recommendedName>
        <fullName evidence="2">DUF7224 domain-containing protein</fullName>
    </recommendedName>
</protein>
<evidence type="ECO:0000256" key="1">
    <source>
        <dbReference type="SAM" id="Phobius"/>
    </source>
</evidence>
<sequence>MTWLTRIRISPGIWLAPVMALTSMTYFDAPAAQGYALASATRDAYSLLLVAALSCAAGAWEGHRLQTGGVLSGVARRSRFAIMAAPWASAVVVPTVLDVVIFIRDGAFTSIDAVPVIVTTVGTVWVWALAGMAVGVAVRPALSVPLSLTVPVLWLIMLPASETLWLRHLTGGWPSCCGVNSTLSWRAILATWTVLASVLAASLLVLWTRGRAVGPGPRMVAGLVAVLVASGLVGGASMVRGMGPDPIAPRTHGLHCDVVAKVKVCVWPEHEPAAARFKTVVATVVPVWRQAGVTLPEVITEVSPPDSASSRSRDGRDAYIYLGQPSPAPDDLLGALTSDLATAPCLERENAEIPAWATADQGRYRAWLQLSGARALGLSEKDVRDGNIPTDQWHWAQKVLTQPAAQQTKAVNIVATRLSSCR</sequence>
<feature type="domain" description="DUF7224" evidence="2">
    <location>
        <begin position="264"/>
        <end position="421"/>
    </location>
</feature>
<dbReference type="Proteomes" id="UP000259211">
    <property type="component" value="Unassembled WGS sequence"/>
</dbReference>
<organism evidence="3 4">
    <name type="scientific">Cutibacterium avidum</name>
    <dbReference type="NCBI Taxonomy" id="33010"/>
    <lineage>
        <taxon>Bacteria</taxon>
        <taxon>Bacillati</taxon>
        <taxon>Actinomycetota</taxon>
        <taxon>Actinomycetes</taxon>
        <taxon>Propionibacteriales</taxon>
        <taxon>Propionibacteriaceae</taxon>
        <taxon>Cutibacterium</taxon>
    </lineage>
</organism>
<comment type="caution">
    <text evidence="3">The sequence shown here is derived from an EMBL/GenBank/DDBJ whole genome shotgun (WGS) entry which is preliminary data.</text>
</comment>
<dbReference type="AlphaFoldDB" id="A0A3E2DKM3"/>
<name>A0A3E2DKM3_9ACTN</name>
<accession>A0A3E2DKM3</accession>
<evidence type="ECO:0000259" key="2">
    <source>
        <dbReference type="Pfam" id="PF23866"/>
    </source>
</evidence>
<reference evidence="3 4" key="1">
    <citation type="submission" date="2017-07" db="EMBL/GenBank/DDBJ databases">
        <authorList>
            <person name="Sun Z.S."/>
            <person name="Albrecht U."/>
            <person name="Echele G."/>
            <person name="Lee C.C."/>
        </authorList>
    </citation>
    <scope>NUCLEOTIDE SEQUENCE [LARGE SCALE GENOMIC DNA]</scope>
    <source>
        <strain evidence="3 4">P16-029</strain>
    </source>
</reference>
<dbReference type="Pfam" id="PF23866">
    <property type="entry name" value="DUF7224"/>
    <property type="match status" value="1"/>
</dbReference>
<dbReference type="InterPro" id="IPR055648">
    <property type="entry name" value="DUF7224"/>
</dbReference>
<feature type="transmembrane region" description="Helical" evidence="1">
    <location>
        <begin position="145"/>
        <end position="165"/>
    </location>
</feature>
<feature type="transmembrane region" description="Helical" evidence="1">
    <location>
        <begin position="80"/>
        <end position="103"/>
    </location>
</feature>
<keyword evidence="1" id="KW-0812">Transmembrane</keyword>
<keyword evidence="1" id="KW-1133">Transmembrane helix</keyword>
<dbReference type="EMBL" id="NOWI01000003">
    <property type="protein sequence ID" value="RFT45844.1"/>
    <property type="molecule type" value="Genomic_DNA"/>
</dbReference>
<dbReference type="RefSeq" id="WP_117188743.1">
    <property type="nucleotide sequence ID" value="NZ_JAQDJS010000012.1"/>
</dbReference>
<feature type="transmembrane region" description="Helical" evidence="1">
    <location>
        <begin position="115"/>
        <end position="138"/>
    </location>
</feature>
<keyword evidence="1" id="KW-0472">Membrane</keyword>